<sequence>MITDSYGRIINYLRLAVTDRCNLRCTYCMPEAGLDWRSRKELMTYEEMLRICSLLVKMGIEKIRITGGEPFVRKDVLPFLQNLSLMNGLQELTLTTNGLLTAPLVPELKRMGIKSVNLSLDTLDKNRFIRIARRDGLDKVLKTLDALLADDIAVKINTVVMEHCNITDIVPLIQLTKTAPVSVRFIEEMPFNGGTHPVSPAWSYLRILEHIREHFPGIQKITDAPHSTSFNYHIPGHKGNIGIIAAYTRSFCGSCNRLRVTPTGVLRTCLYDAGTFNLKEIIRGGCTDEELETMITNAVLKKPTDGWEAENRLAAQKSAQQSMATIGG</sequence>
<protein>
    <recommendedName>
        <fullName evidence="2">GTP 3',8-cyclase</fullName>
        <ecNumber evidence="2">4.1.99.22</ecNumber>
    </recommendedName>
</protein>
<evidence type="ECO:0000256" key="11">
    <source>
        <dbReference type="ARBA" id="ARBA00023239"/>
    </source>
</evidence>
<evidence type="ECO:0000256" key="3">
    <source>
        <dbReference type="ARBA" id="ARBA00022485"/>
    </source>
</evidence>
<dbReference type="GO" id="GO:0046872">
    <property type="term" value="F:metal ion binding"/>
    <property type="evidence" value="ECO:0007669"/>
    <property type="project" value="UniProtKB-KW"/>
</dbReference>
<dbReference type="OrthoDB" id="9763993at2"/>
<evidence type="ECO:0000256" key="8">
    <source>
        <dbReference type="ARBA" id="ARBA00023014"/>
    </source>
</evidence>
<evidence type="ECO:0000259" key="13">
    <source>
        <dbReference type="PROSITE" id="PS51918"/>
    </source>
</evidence>
<dbReference type="Gene3D" id="3.20.20.70">
    <property type="entry name" value="Aldolase class I"/>
    <property type="match status" value="1"/>
</dbReference>
<dbReference type="InterPro" id="IPR007197">
    <property type="entry name" value="rSAM"/>
</dbReference>
<feature type="domain" description="Radical SAM core" evidence="13">
    <location>
        <begin position="5"/>
        <end position="225"/>
    </location>
</feature>
<dbReference type="SUPFAM" id="SSF102114">
    <property type="entry name" value="Radical SAM enzymes"/>
    <property type="match status" value="1"/>
</dbReference>
<keyword evidence="7" id="KW-0408">Iron</keyword>
<keyword evidence="10" id="KW-0501">Molybdenum cofactor biosynthesis</keyword>
<dbReference type="InterPro" id="IPR050105">
    <property type="entry name" value="MoCo_biosynth_MoaA/MoaC"/>
</dbReference>
<dbReference type="InterPro" id="IPR010505">
    <property type="entry name" value="MoaA_twitch"/>
</dbReference>
<evidence type="ECO:0000313" key="15">
    <source>
        <dbReference type="Proteomes" id="UP000077667"/>
    </source>
</evidence>
<evidence type="ECO:0000256" key="5">
    <source>
        <dbReference type="ARBA" id="ARBA00022723"/>
    </source>
</evidence>
<dbReference type="EC" id="4.1.99.22" evidence="2"/>
<dbReference type="GO" id="GO:0005525">
    <property type="term" value="F:GTP binding"/>
    <property type="evidence" value="ECO:0007669"/>
    <property type="project" value="UniProtKB-KW"/>
</dbReference>
<comment type="catalytic activity">
    <reaction evidence="12">
        <text>GTP + AH2 + S-adenosyl-L-methionine = (8S)-3',8-cyclo-7,8-dihydroguanosine 5'-triphosphate + 5'-deoxyadenosine + L-methionine + A + H(+)</text>
        <dbReference type="Rhea" id="RHEA:49576"/>
        <dbReference type="ChEBI" id="CHEBI:13193"/>
        <dbReference type="ChEBI" id="CHEBI:15378"/>
        <dbReference type="ChEBI" id="CHEBI:17319"/>
        <dbReference type="ChEBI" id="CHEBI:17499"/>
        <dbReference type="ChEBI" id="CHEBI:37565"/>
        <dbReference type="ChEBI" id="CHEBI:57844"/>
        <dbReference type="ChEBI" id="CHEBI:59789"/>
        <dbReference type="ChEBI" id="CHEBI:131766"/>
        <dbReference type="EC" id="4.1.99.22"/>
    </reaction>
</comment>
<dbReference type="GO" id="GO:0061799">
    <property type="term" value="F:cyclic pyranopterin monophosphate synthase activity"/>
    <property type="evidence" value="ECO:0007669"/>
    <property type="project" value="TreeGrafter"/>
</dbReference>
<keyword evidence="4" id="KW-0949">S-adenosyl-L-methionine</keyword>
<evidence type="ECO:0000256" key="1">
    <source>
        <dbReference type="ARBA" id="ARBA00001966"/>
    </source>
</evidence>
<dbReference type="UniPathway" id="UPA00344"/>
<keyword evidence="9" id="KW-0342">GTP-binding</keyword>
<dbReference type="Proteomes" id="UP000077667">
    <property type="component" value="Chromosome"/>
</dbReference>
<dbReference type="InterPro" id="IPR058240">
    <property type="entry name" value="rSAM_sf"/>
</dbReference>
<gene>
    <name evidence="14" type="ORF">A8C56_05545</name>
</gene>
<keyword evidence="8" id="KW-0411">Iron-sulfur</keyword>
<evidence type="ECO:0000256" key="2">
    <source>
        <dbReference type="ARBA" id="ARBA00012167"/>
    </source>
</evidence>
<dbReference type="PANTHER" id="PTHR22960">
    <property type="entry name" value="MOLYBDOPTERIN COFACTOR SYNTHESIS PROTEIN A"/>
    <property type="match status" value="1"/>
</dbReference>
<dbReference type="KEGG" id="nia:A8C56_05545"/>
<evidence type="ECO:0000313" key="14">
    <source>
        <dbReference type="EMBL" id="ANH80526.1"/>
    </source>
</evidence>
<keyword evidence="15" id="KW-1185">Reference proteome</keyword>
<organism evidence="14 15">
    <name type="scientific">Niabella ginsenosidivorans</name>
    <dbReference type="NCBI Taxonomy" id="1176587"/>
    <lineage>
        <taxon>Bacteria</taxon>
        <taxon>Pseudomonadati</taxon>
        <taxon>Bacteroidota</taxon>
        <taxon>Chitinophagia</taxon>
        <taxon>Chitinophagales</taxon>
        <taxon>Chitinophagaceae</taxon>
        <taxon>Niabella</taxon>
    </lineage>
</organism>
<proteinExistence type="predicted"/>
<dbReference type="SFLD" id="SFLDG01067">
    <property type="entry name" value="SPASM/twitch_domain_containing"/>
    <property type="match status" value="1"/>
</dbReference>
<dbReference type="SFLD" id="SFLDG01386">
    <property type="entry name" value="main_SPASM_domain-containing"/>
    <property type="match status" value="1"/>
</dbReference>
<dbReference type="SFLD" id="SFLDS00029">
    <property type="entry name" value="Radical_SAM"/>
    <property type="match status" value="1"/>
</dbReference>
<dbReference type="InterPro" id="IPR013483">
    <property type="entry name" value="MoaA"/>
</dbReference>
<dbReference type="EMBL" id="CP015772">
    <property type="protein sequence ID" value="ANH80526.1"/>
    <property type="molecule type" value="Genomic_DNA"/>
</dbReference>
<reference evidence="14 15" key="1">
    <citation type="submission" date="2016-05" db="EMBL/GenBank/DDBJ databases">
        <title>Niabella ginsenosidivorans BS26 whole genome sequencing.</title>
        <authorList>
            <person name="Im W.T."/>
            <person name="Siddiqi M.Z."/>
        </authorList>
    </citation>
    <scope>NUCLEOTIDE SEQUENCE [LARGE SCALE GENOMIC DNA]</scope>
    <source>
        <strain evidence="14 15">BS26</strain>
    </source>
</reference>
<dbReference type="NCBIfam" id="TIGR02666">
    <property type="entry name" value="moaA"/>
    <property type="match status" value="1"/>
</dbReference>
<keyword evidence="11" id="KW-0456">Lyase</keyword>
<dbReference type="GO" id="GO:0061798">
    <property type="term" value="F:GTP 3',8'-cyclase activity"/>
    <property type="evidence" value="ECO:0007669"/>
    <property type="project" value="UniProtKB-EC"/>
</dbReference>
<dbReference type="CDD" id="cd01335">
    <property type="entry name" value="Radical_SAM"/>
    <property type="match status" value="1"/>
</dbReference>
<evidence type="ECO:0000256" key="9">
    <source>
        <dbReference type="ARBA" id="ARBA00023134"/>
    </source>
</evidence>
<dbReference type="SMART" id="SM00729">
    <property type="entry name" value="Elp3"/>
    <property type="match status" value="1"/>
</dbReference>
<dbReference type="AlphaFoldDB" id="A0A1A9HYR4"/>
<keyword evidence="5" id="KW-0479">Metal-binding</keyword>
<dbReference type="PANTHER" id="PTHR22960:SF0">
    <property type="entry name" value="MOLYBDENUM COFACTOR BIOSYNTHESIS PROTEIN 1"/>
    <property type="match status" value="1"/>
</dbReference>
<dbReference type="GO" id="GO:0051539">
    <property type="term" value="F:4 iron, 4 sulfur cluster binding"/>
    <property type="evidence" value="ECO:0007669"/>
    <property type="project" value="UniProtKB-KW"/>
</dbReference>
<evidence type="ECO:0000256" key="10">
    <source>
        <dbReference type="ARBA" id="ARBA00023150"/>
    </source>
</evidence>
<dbReference type="InterPro" id="IPR006638">
    <property type="entry name" value="Elp3/MiaA/NifB-like_rSAM"/>
</dbReference>
<dbReference type="CDD" id="cd21117">
    <property type="entry name" value="Twitch_MoaA"/>
    <property type="match status" value="1"/>
</dbReference>
<accession>A0A1A9HYR4</accession>
<dbReference type="Pfam" id="PF06463">
    <property type="entry name" value="Mob_synth_C"/>
    <property type="match status" value="1"/>
</dbReference>
<dbReference type="InterPro" id="IPR000385">
    <property type="entry name" value="MoaA_NifB_PqqE_Fe-S-bd_CS"/>
</dbReference>
<dbReference type="InterPro" id="IPR013785">
    <property type="entry name" value="Aldolase_TIM"/>
</dbReference>
<dbReference type="SFLD" id="SFLDG01383">
    <property type="entry name" value="cyclic_pyranopterin_phosphate"/>
    <property type="match status" value="1"/>
</dbReference>
<dbReference type="GO" id="GO:0006777">
    <property type="term" value="P:Mo-molybdopterin cofactor biosynthetic process"/>
    <property type="evidence" value="ECO:0007669"/>
    <property type="project" value="UniProtKB-KW"/>
</dbReference>
<dbReference type="InterPro" id="IPR040064">
    <property type="entry name" value="MoaA-like"/>
</dbReference>
<name>A0A1A9HYR4_9BACT</name>
<evidence type="ECO:0000256" key="7">
    <source>
        <dbReference type="ARBA" id="ARBA00023004"/>
    </source>
</evidence>
<comment type="cofactor">
    <cofactor evidence="1">
        <name>[4Fe-4S] cluster</name>
        <dbReference type="ChEBI" id="CHEBI:49883"/>
    </cofactor>
</comment>
<dbReference type="PROSITE" id="PS01305">
    <property type="entry name" value="MOAA_NIFB_PQQE"/>
    <property type="match status" value="1"/>
</dbReference>
<keyword evidence="3" id="KW-0004">4Fe-4S</keyword>
<dbReference type="STRING" id="1176587.A8C56_05545"/>
<evidence type="ECO:0000256" key="6">
    <source>
        <dbReference type="ARBA" id="ARBA00022741"/>
    </source>
</evidence>
<dbReference type="Pfam" id="PF04055">
    <property type="entry name" value="Radical_SAM"/>
    <property type="match status" value="1"/>
</dbReference>
<keyword evidence="6" id="KW-0547">Nucleotide-binding</keyword>
<evidence type="ECO:0000256" key="4">
    <source>
        <dbReference type="ARBA" id="ARBA00022691"/>
    </source>
</evidence>
<evidence type="ECO:0000256" key="12">
    <source>
        <dbReference type="ARBA" id="ARBA00048697"/>
    </source>
</evidence>
<dbReference type="PROSITE" id="PS51918">
    <property type="entry name" value="RADICAL_SAM"/>
    <property type="match status" value="1"/>
</dbReference>